<dbReference type="InterPro" id="IPR036259">
    <property type="entry name" value="MFS_trans_sf"/>
</dbReference>
<dbReference type="Pfam" id="PF07690">
    <property type="entry name" value="MFS_1"/>
    <property type="match status" value="1"/>
</dbReference>
<dbReference type="PROSITE" id="PS00217">
    <property type="entry name" value="SUGAR_TRANSPORT_2"/>
    <property type="match status" value="1"/>
</dbReference>
<dbReference type="STRING" id="47312.SAMN04489765_2541"/>
<evidence type="ECO:0000256" key="2">
    <source>
        <dbReference type="ARBA" id="ARBA00022692"/>
    </source>
</evidence>
<feature type="transmembrane region" description="Helical" evidence="5">
    <location>
        <begin position="21"/>
        <end position="42"/>
    </location>
</feature>
<evidence type="ECO:0000259" key="6">
    <source>
        <dbReference type="PROSITE" id="PS50850"/>
    </source>
</evidence>
<dbReference type="AlphaFoldDB" id="A0A1H1F6E2"/>
<evidence type="ECO:0000313" key="7">
    <source>
        <dbReference type="EMBL" id="SDQ96437.1"/>
    </source>
</evidence>
<dbReference type="InterPro" id="IPR005829">
    <property type="entry name" value="Sugar_transporter_CS"/>
</dbReference>
<proteinExistence type="predicted"/>
<dbReference type="InterPro" id="IPR011701">
    <property type="entry name" value="MFS"/>
</dbReference>
<feature type="transmembrane region" description="Helical" evidence="5">
    <location>
        <begin position="322"/>
        <end position="340"/>
    </location>
</feature>
<keyword evidence="3 5" id="KW-1133">Transmembrane helix</keyword>
<feature type="transmembrane region" description="Helical" evidence="5">
    <location>
        <begin position="346"/>
        <end position="373"/>
    </location>
</feature>
<reference evidence="8" key="1">
    <citation type="submission" date="2016-10" db="EMBL/GenBank/DDBJ databases">
        <authorList>
            <person name="Varghese N."/>
            <person name="Submissions S."/>
        </authorList>
    </citation>
    <scope>NUCLEOTIDE SEQUENCE [LARGE SCALE GENOMIC DNA]</scope>
    <source>
        <strain evidence="8">DSM 44142</strain>
    </source>
</reference>
<dbReference type="PROSITE" id="PS00216">
    <property type="entry name" value="SUGAR_TRANSPORT_1"/>
    <property type="match status" value="1"/>
</dbReference>
<keyword evidence="4 5" id="KW-0472">Membrane</keyword>
<feature type="transmembrane region" description="Helical" evidence="5">
    <location>
        <begin position="385"/>
        <end position="408"/>
    </location>
</feature>
<protein>
    <submittedName>
        <fullName evidence="7">MFS transporter, AAHS family, benzoate transport protein</fullName>
    </submittedName>
</protein>
<dbReference type="PANTHER" id="PTHR23508:SF10">
    <property type="entry name" value="CARBOXYLIC ACID TRANSPORTER PROTEIN HOMOLOG"/>
    <property type="match status" value="1"/>
</dbReference>
<organism evidence="7 8">
    <name type="scientific">Tsukamurella pulmonis</name>
    <dbReference type="NCBI Taxonomy" id="47312"/>
    <lineage>
        <taxon>Bacteria</taxon>
        <taxon>Bacillati</taxon>
        <taxon>Actinomycetota</taxon>
        <taxon>Actinomycetes</taxon>
        <taxon>Mycobacteriales</taxon>
        <taxon>Tsukamurellaceae</taxon>
        <taxon>Tsukamurella</taxon>
    </lineage>
</organism>
<dbReference type="SUPFAM" id="SSF103473">
    <property type="entry name" value="MFS general substrate transporter"/>
    <property type="match status" value="1"/>
</dbReference>
<accession>A0A1H1F6E2</accession>
<feature type="transmembrane region" description="Helical" evidence="5">
    <location>
        <begin position="175"/>
        <end position="196"/>
    </location>
</feature>
<dbReference type="GO" id="GO:0005886">
    <property type="term" value="C:plasma membrane"/>
    <property type="evidence" value="ECO:0007669"/>
    <property type="project" value="UniProtKB-SubCell"/>
</dbReference>
<feature type="transmembrane region" description="Helical" evidence="5">
    <location>
        <begin position="256"/>
        <end position="275"/>
    </location>
</feature>
<evidence type="ECO:0000256" key="4">
    <source>
        <dbReference type="ARBA" id="ARBA00023136"/>
    </source>
</evidence>
<feature type="transmembrane region" description="Helical" evidence="5">
    <location>
        <begin position="114"/>
        <end position="136"/>
    </location>
</feature>
<sequence>MGPVTAAAAVPAIPAAVTRRVLLCCWLVVLADGYDIGVFGAVVPGLLGYEPWGLSSVQVGGLAAWSLVGMLIGATVIGLLAERFGRKTMLLVAIGLCALPQLAAALAPTPELLGVARLIGGLGLGGVIPIAAAYTIEFSPPRRRSLNYGIMYSGYSLGIMLAALVAVAFLDRLGWRPVMGMGVVALLLIPFLAVALPQSIEQLTTAGRTDEAARVARSLGIEPEAAIAAALPVDDEIRGMRWSDYLRTIFSSRYRLATACFWVALFCGLLLVYGLNTWLPQIMRKAGYDLGSSLMFLLVFSIASAIGGVVIGRLADERGQKPVLVTCYALGALGILALMFRGPLLVNYILVAIAGIGSISTSLVLTGWVAHYYPARIRAAATGMALSFARIGAIVGPVIGGVIAGAGFGYQMNFVFFAVVGAVAAIAVAVLPVPTSAPSPEADPDELSTAGA</sequence>
<feature type="transmembrane region" description="Helical" evidence="5">
    <location>
        <begin position="295"/>
        <end position="315"/>
    </location>
</feature>
<comment type="subcellular location">
    <subcellularLocation>
        <location evidence="1">Cell membrane</location>
        <topology evidence="1">Multi-pass membrane protein</topology>
    </subcellularLocation>
</comment>
<dbReference type="Gene3D" id="1.20.1250.20">
    <property type="entry name" value="MFS general substrate transporter like domains"/>
    <property type="match status" value="1"/>
</dbReference>
<dbReference type="PROSITE" id="PS50850">
    <property type="entry name" value="MFS"/>
    <property type="match status" value="1"/>
</dbReference>
<feature type="domain" description="Major facilitator superfamily (MFS) profile" evidence="6">
    <location>
        <begin position="21"/>
        <end position="436"/>
    </location>
</feature>
<dbReference type="GO" id="GO:0046943">
    <property type="term" value="F:carboxylic acid transmembrane transporter activity"/>
    <property type="evidence" value="ECO:0007669"/>
    <property type="project" value="TreeGrafter"/>
</dbReference>
<feature type="transmembrane region" description="Helical" evidence="5">
    <location>
        <begin position="148"/>
        <end position="169"/>
    </location>
</feature>
<keyword evidence="2 5" id="KW-0812">Transmembrane</keyword>
<evidence type="ECO:0000256" key="5">
    <source>
        <dbReference type="SAM" id="Phobius"/>
    </source>
</evidence>
<evidence type="ECO:0000256" key="3">
    <source>
        <dbReference type="ARBA" id="ARBA00022989"/>
    </source>
</evidence>
<evidence type="ECO:0000313" key="8">
    <source>
        <dbReference type="Proteomes" id="UP000183053"/>
    </source>
</evidence>
<dbReference type="PANTHER" id="PTHR23508">
    <property type="entry name" value="CARBOXYLIC ACID TRANSPORTER PROTEIN HOMOLOG"/>
    <property type="match status" value="1"/>
</dbReference>
<name>A0A1H1F6E2_9ACTN</name>
<dbReference type="EMBL" id="FNLF01000002">
    <property type="protein sequence ID" value="SDQ96437.1"/>
    <property type="molecule type" value="Genomic_DNA"/>
</dbReference>
<feature type="transmembrane region" description="Helical" evidence="5">
    <location>
        <begin position="414"/>
        <end position="433"/>
    </location>
</feature>
<gene>
    <name evidence="7" type="ORF">SAMN04489765_2541</name>
</gene>
<dbReference type="InterPro" id="IPR020846">
    <property type="entry name" value="MFS_dom"/>
</dbReference>
<feature type="transmembrane region" description="Helical" evidence="5">
    <location>
        <begin position="88"/>
        <end position="108"/>
    </location>
</feature>
<feature type="transmembrane region" description="Helical" evidence="5">
    <location>
        <begin position="62"/>
        <end position="81"/>
    </location>
</feature>
<evidence type="ECO:0000256" key="1">
    <source>
        <dbReference type="ARBA" id="ARBA00004651"/>
    </source>
</evidence>
<dbReference type="Proteomes" id="UP000183053">
    <property type="component" value="Unassembled WGS sequence"/>
</dbReference>
<keyword evidence="8" id="KW-1185">Reference proteome</keyword>